<reference evidence="1" key="2">
    <citation type="submission" date="2022-04" db="EMBL/GenBank/DDBJ databases">
        <title>Complete Genome Sequence of Flavobacterium sediminilitoris YSM-43, Isolated from a Tidal Sediment.</title>
        <authorList>
            <person name="Lee P.A."/>
        </authorList>
    </citation>
    <scope>NUCLEOTIDE SEQUENCE</scope>
    <source>
        <strain evidence="1">YSM-43</strain>
    </source>
</reference>
<protein>
    <submittedName>
        <fullName evidence="1">Uncharacterized protein</fullName>
    </submittedName>
</protein>
<sequence>MSGFSLTLIVCNNKITRQSNFFSDLNFNKEIVSYSLLNYEFSIKQEVKINGKEVYIHDSFYIEYNNEIENYGYPEQFWKEVVNRIENPICSISISSMSRDYASFYVVLKHIEQLLLESYHFYLITNNLNIESLKPFENSNDLLKLNDSYYLISERIIDYLVQKELFDFIEY</sequence>
<keyword evidence="2" id="KW-1185">Reference proteome</keyword>
<gene>
    <name evidence="1" type="ORF">LXD69_07525</name>
</gene>
<accession>A0ABY4HRY3</accession>
<evidence type="ECO:0000313" key="1">
    <source>
        <dbReference type="EMBL" id="UOX35361.1"/>
    </source>
</evidence>
<dbReference type="EMBL" id="CP090145">
    <property type="protein sequence ID" value="UOX35361.1"/>
    <property type="molecule type" value="Genomic_DNA"/>
</dbReference>
<evidence type="ECO:0000313" key="2">
    <source>
        <dbReference type="Proteomes" id="UP000830454"/>
    </source>
</evidence>
<reference evidence="1" key="1">
    <citation type="submission" date="2021-12" db="EMBL/GenBank/DDBJ databases">
        <authorList>
            <person name="Cha I.-T."/>
            <person name="Lee K.-E."/>
            <person name="Park S.-J."/>
        </authorList>
    </citation>
    <scope>NUCLEOTIDE SEQUENCE</scope>
    <source>
        <strain evidence="1">YSM-43</strain>
    </source>
</reference>
<organism evidence="1 2">
    <name type="scientific">Flavobacterium sediminilitoris</name>
    <dbReference type="NCBI Taxonomy" id="2024526"/>
    <lineage>
        <taxon>Bacteria</taxon>
        <taxon>Pseudomonadati</taxon>
        <taxon>Bacteroidota</taxon>
        <taxon>Flavobacteriia</taxon>
        <taxon>Flavobacteriales</taxon>
        <taxon>Flavobacteriaceae</taxon>
        <taxon>Flavobacterium</taxon>
    </lineage>
</organism>
<dbReference type="Proteomes" id="UP000830454">
    <property type="component" value="Chromosome"/>
</dbReference>
<proteinExistence type="predicted"/>
<dbReference type="RefSeq" id="WP_246918587.1">
    <property type="nucleotide sequence ID" value="NZ_CP090145.1"/>
</dbReference>
<name>A0ABY4HRY3_9FLAO</name>